<evidence type="ECO:0000256" key="7">
    <source>
        <dbReference type="ARBA" id="ARBA00022679"/>
    </source>
</evidence>
<keyword evidence="11 13" id="KW-0443">Lipid metabolism</keyword>
<sequence>MRWLETRWYQKRPAPLFLRPLEWLYRTVSDGKRQGYVTGSKEVFRPRVPVIIVGNITVGGTGKTPVVLWLIEKLKVAGYKPGVVSRGYGAKAPRYPYAVTKDTLPAEGGDEPCMLVRRSGCPLVVDPDRPAAVQYLLEQFDCDLVISDDGLQHYALGRDIELVVIDGRRGVGNGHCLPAGPLREPVERLDDVDFVISNGEGENGFDAISMGLAPTAFVALDGSKRIAVDQWQEKRVHAVAGIGNPARFFDTLRLAAGIEPLEHPFADHHPYVLSDLQFSESLPLVMTEKDAVKVSHLKNLDGWYLEVSAELPVEFETALLNKLEQITYTVESDG</sequence>
<dbReference type="EMBL" id="JADEYS010000006">
    <property type="protein sequence ID" value="MBE9397226.1"/>
    <property type="molecule type" value="Genomic_DNA"/>
</dbReference>
<keyword evidence="9 13" id="KW-0418">Kinase</keyword>
<comment type="pathway">
    <text evidence="2 13">Glycolipid biosynthesis; lipid IV(A) biosynthesis; lipid IV(A) from (3R)-3-hydroxytetradecanoyl-[acyl-carrier-protein] and UDP-N-acetyl-alpha-D-glucosamine: step 6/6.</text>
</comment>
<dbReference type="InterPro" id="IPR003758">
    <property type="entry name" value="LpxK"/>
</dbReference>
<proteinExistence type="inferred from homology"/>
<dbReference type="PANTHER" id="PTHR42724:SF1">
    <property type="entry name" value="TETRAACYLDISACCHARIDE 4'-KINASE, MITOCHONDRIAL-RELATED"/>
    <property type="match status" value="1"/>
</dbReference>
<comment type="caution">
    <text evidence="14">The sequence shown here is derived from an EMBL/GenBank/DDBJ whole genome shotgun (WGS) entry which is preliminary data.</text>
</comment>
<dbReference type="NCBIfam" id="TIGR00682">
    <property type="entry name" value="lpxK"/>
    <property type="match status" value="1"/>
</dbReference>
<comment type="function">
    <text evidence="1 13">Transfers the gamma-phosphate of ATP to the 4'-position of a tetraacyldisaccharide 1-phosphate intermediate (termed DS-1-P) to form tetraacyldisaccharide 1,4'-bis-phosphate (lipid IVA).</text>
</comment>
<evidence type="ECO:0000256" key="9">
    <source>
        <dbReference type="ARBA" id="ARBA00022777"/>
    </source>
</evidence>
<comment type="catalytic activity">
    <reaction evidence="13">
        <text>a lipid A disaccharide + ATP = a lipid IVA + ADP + H(+)</text>
        <dbReference type="Rhea" id="RHEA:67840"/>
        <dbReference type="ChEBI" id="CHEBI:15378"/>
        <dbReference type="ChEBI" id="CHEBI:30616"/>
        <dbReference type="ChEBI" id="CHEBI:176343"/>
        <dbReference type="ChEBI" id="CHEBI:176425"/>
        <dbReference type="ChEBI" id="CHEBI:456216"/>
        <dbReference type="EC" id="2.7.1.130"/>
    </reaction>
</comment>
<reference evidence="14" key="1">
    <citation type="submission" date="2020-10" db="EMBL/GenBank/DDBJ databases">
        <title>Bacterium isolated from coastal waters sediment.</title>
        <authorList>
            <person name="Chen R.-J."/>
            <person name="Lu D.-C."/>
            <person name="Zhu K.-L."/>
            <person name="Du Z.-J."/>
        </authorList>
    </citation>
    <scope>NUCLEOTIDE SEQUENCE</scope>
    <source>
        <strain evidence="14">N1Y112</strain>
    </source>
</reference>
<feature type="binding site" evidence="13">
    <location>
        <begin position="57"/>
        <end position="64"/>
    </location>
    <ligand>
        <name>ATP</name>
        <dbReference type="ChEBI" id="CHEBI:30616"/>
    </ligand>
</feature>
<keyword evidence="6 13" id="KW-0441">Lipid A biosynthesis</keyword>
<evidence type="ECO:0000256" key="8">
    <source>
        <dbReference type="ARBA" id="ARBA00022741"/>
    </source>
</evidence>
<evidence type="ECO:0000256" key="4">
    <source>
        <dbReference type="ARBA" id="ARBA00016436"/>
    </source>
</evidence>
<dbReference type="GO" id="GO:0005886">
    <property type="term" value="C:plasma membrane"/>
    <property type="evidence" value="ECO:0007669"/>
    <property type="project" value="TreeGrafter"/>
</dbReference>
<protein>
    <recommendedName>
        <fullName evidence="4 13">Tetraacyldisaccharide 4'-kinase</fullName>
        <ecNumber evidence="3 13">2.7.1.130</ecNumber>
    </recommendedName>
    <alternativeName>
        <fullName evidence="12 13">Lipid A 4'-kinase</fullName>
    </alternativeName>
</protein>
<evidence type="ECO:0000256" key="6">
    <source>
        <dbReference type="ARBA" id="ARBA00022556"/>
    </source>
</evidence>
<keyword evidence="5 13" id="KW-0444">Lipid biosynthesis</keyword>
<evidence type="ECO:0000256" key="10">
    <source>
        <dbReference type="ARBA" id="ARBA00022840"/>
    </source>
</evidence>
<evidence type="ECO:0000256" key="5">
    <source>
        <dbReference type="ARBA" id="ARBA00022516"/>
    </source>
</evidence>
<dbReference type="HAMAP" id="MF_00409">
    <property type="entry name" value="LpxK"/>
    <property type="match status" value="1"/>
</dbReference>
<comment type="similarity">
    <text evidence="13">Belongs to the LpxK family.</text>
</comment>
<dbReference type="InterPro" id="IPR027417">
    <property type="entry name" value="P-loop_NTPase"/>
</dbReference>
<dbReference type="PANTHER" id="PTHR42724">
    <property type="entry name" value="TETRAACYLDISACCHARIDE 4'-KINASE"/>
    <property type="match status" value="1"/>
</dbReference>
<keyword evidence="7 13" id="KW-0808">Transferase</keyword>
<dbReference type="AlphaFoldDB" id="A0A8J7K6P3"/>
<keyword evidence="10 13" id="KW-0067">ATP-binding</keyword>
<dbReference type="GO" id="GO:0009244">
    <property type="term" value="P:lipopolysaccharide core region biosynthetic process"/>
    <property type="evidence" value="ECO:0007669"/>
    <property type="project" value="TreeGrafter"/>
</dbReference>
<dbReference type="SUPFAM" id="SSF52540">
    <property type="entry name" value="P-loop containing nucleoside triphosphate hydrolases"/>
    <property type="match status" value="1"/>
</dbReference>
<dbReference type="GO" id="GO:0009245">
    <property type="term" value="P:lipid A biosynthetic process"/>
    <property type="evidence" value="ECO:0007669"/>
    <property type="project" value="UniProtKB-UniRule"/>
</dbReference>
<evidence type="ECO:0000256" key="12">
    <source>
        <dbReference type="ARBA" id="ARBA00029757"/>
    </source>
</evidence>
<evidence type="ECO:0000256" key="11">
    <source>
        <dbReference type="ARBA" id="ARBA00023098"/>
    </source>
</evidence>
<evidence type="ECO:0000256" key="3">
    <source>
        <dbReference type="ARBA" id="ARBA00012071"/>
    </source>
</evidence>
<evidence type="ECO:0000256" key="1">
    <source>
        <dbReference type="ARBA" id="ARBA00002274"/>
    </source>
</evidence>
<accession>A0A8J7K6P3</accession>
<evidence type="ECO:0000256" key="2">
    <source>
        <dbReference type="ARBA" id="ARBA00004870"/>
    </source>
</evidence>
<dbReference type="GO" id="GO:0005524">
    <property type="term" value="F:ATP binding"/>
    <property type="evidence" value="ECO:0007669"/>
    <property type="project" value="UniProtKB-UniRule"/>
</dbReference>
<keyword evidence="8 13" id="KW-0547">Nucleotide-binding</keyword>
<evidence type="ECO:0000313" key="15">
    <source>
        <dbReference type="Proteomes" id="UP000640333"/>
    </source>
</evidence>
<dbReference type="UniPathway" id="UPA00359">
    <property type="reaction ID" value="UER00482"/>
</dbReference>
<dbReference type="GO" id="GO:0009029">
    <property type="term" value="F:lipid-A 4'-kinase activity"/>
    <property type="evidence" value="ECO:0007669"/>
    <property type="project" value="UniProtKB-UniRule"/>
</dbReference>
<organism evidence="14 15">
    <name type="scientific">Pontibacterium sinense</name>
    <dbReference type="NCBI Taxonomy" id="2781979"/>
    <lineage>
        <taxon>Bacteria</taxon>
        <taxon>Pseudomonadati</taxon>
        <taxon>Pseudomonadota</taxon>
        <taxon>Gammaproteobacteria</taxon>
        <taxon>Oceanospirillales</taxon>
        <taxon>Oceanospirillaceae</taxon>
        <taxon>Pontibacterium</taxon>
    </lineage>
</organism>
<dbReference type="EC" id="2.7.1.130" evidence="3 13"/>
<keyword evidence="15" id="KW-1185">Reference proteome</keyword>
<dbReference type="Pfam" id="PF02606">
    <property type="entry name" value="LpxK"/>
    <property type="match status" value="1"/>
</dbReference>
<dbReference type="Proteomes" id="UP000640333">
    <property type="component" value="Unassembled WGS sequence"/>
</dbReference>
<evidence type="ECO:0000313" key="14">
    <source>
        <dbReference type="EMBL" id="MBE9397226.1"/>
    </source>
</evidence>
<name>A0A8J7K6P3_9GAMM</name>
<gene>
    <name evidence="13" type="primary">lpxK</name>
    <name evidence="14" type="ORF">IOQ59_08135</name>
</gene>
<evidence type="ECO:0000256" key="13">
    <source>
        <dbReference type="HAMAP-Rule" id="MF_00409"/>
    </source>
</evidence>
<dbReference type="RefSeq" id="WP_193952767.1">
    <property type="nucleotide sequence ID" value="NZ_JADEYS010000006.1"/>
</dbReference>